<dbReference type="InterPro" id="IPR036055">
    <property type="entry name" value="LDL_receptor-like_sf"/>
</dbReference>
<keyword evidence="10" id="KW-1133">Transmembrane helix</keyword>
<keyword evidence="7" id="KW-0325">Glycoprotein</keyword>
<feature type="transmembrane region" description="Helical" evidence="10">
    <location>
        <begin position="779"/>
        <end position="797"/>
    </location>
</feature>
<evidence type="ECO:0000259" key="11">
    <source>
        <dbReference type="PROSITE" id="PS50041"/>
    </source>
</evidence>
<dbReference type="InterPro" id="IPR013320">
    <property type="entry name" value="ConA-like_dom_sf"/>
</dbReference>
<dbReference type="GO" id="GO:0005230">
    <property type="term" value="F:extracellular ligand-gated monoatomic ion channel activity"/>
    <property type="evidence" value="ECO:0007669"/>
    <property type="project" value="InterPro"/>
</dbReference>
<evidence type="ECO:0000256" key="4">
    <source>
        <dbReference type="ARBA" id="ARBA00022837"/>
    </source>
</evidence>
<dbReference type="AlphaFoldDB" id="A0AAW0TXI6"/>
<evidence type="ECO:0000256" key="3">
    <source>
        <dbReference type="ARBA" id="ARBA00022723"/>
    </source>
</evidence>
<feature type="transmembrane region" description="Helical" evidence="10">
    <location>
        <begin position="713"/>
        <end position="732"/>
    </location>
</feature>
<feature type="transmembrane region" description="Helical" evidence="10">
    <location>
        <begin position="835"/>
        <end position="858"/>
    </location>
</feature>
<dbReference type="InterPro" id="IPR016187">
    <property type="entry name" value="CTDL_fold"/>
</dbReference>
<feature type="disulfide bond" evidence="8">
    <location>
        <begin position="455"/>
        <end position="467"/>
    </location>
</feature>
<dbReference type="InterPro" id="IPR016186">
    <property type="entry name" value="C-type_lectin-like/link_sf"/>
</dbReference>
<evidence type="ECO:0000313" key="13">
    <source>
        <dbReference type="EMBL" id="KAK8391991.1"/>
    </source>
</evidence>
<gene>
    <name evidence="13" type="ORF">O3P69_017544</name>
</gene>
<dbReference type="PRINTS" id="PR00895">
    <property type="entry name" value="PENTAXIN"/>
</dbReference>
<dbReference type="PANTHER" id="PTHR19277:SF125">
    <property type="entry name" value="B6"/>
    <property type="match status" value="1"/>
</dbReference>
<dbReference type="Gene3D" id="4.10.400.10">
    <property type="entry name" value="Low-density Lipoprotein Receptor"/>
    <property type="match status" value="1"/>
</dbReference>
<evidence type="ECO:0000259" key="12">
    <source>
        <dbReference type="PROSITE" id="PS51828"/>
    </source>
</evidence>
<dbReference type="GO" id="GO:0016020">
    <property type="term" value="C:membrane"/>
    <property type="evidence" value="ECO:0007669"/>
    <property type="project" value="UniProtKB-SubCell"/>
</dbReference>
<organism evidence="13 14">
    <name type="scientific">Scylla paramamosain</name>
    <name type="common">Mud crab</name>
    <dbReference type="NCBI Taxonomy" id="85552"/>
    <lineage>
        <taxon>Eukaryota</taxon>
        <taxon>Metazoa</taxon>
        <taxon>Ecdysozoa</taxon>
        <taxon>Arthropoda</taxon>
        <taxon>Crustacea</taxon>
        <taxon>Multicrustacea</taxon>
        <taxon>Malacostraca</taxon>
        <taxon>Eumalacostraca</taxon>
        <taxon>Eucarida</taxon>
        <taxon>Decapoda</taxon>
        <taxon>Pleocyemata</taxon>
        <taxon>Brachyura</taxon>
        <taxon>Eubrachyura</taxon>
        <taxon>Portunoidea</taxon>
        <taxon>Portunidae</taxon>
        <taxon>Portuninae</taxon>
        <taxon>Scylla</taxon>
    </lineage>
</organism>
<dbReference type="SUPFAM" id="SSF49899">
    <property type="entry name" value="Concanavalin A-like lectins/glucanases"/>
    <property type="match status" value="1"/>
</dbReference>
<comment type="cofactor">
    <cofactor evidence="1">
        <name>Ca(2+)</name>
        <dbReference type="ChEBI" id="CHEBI:29108"/>
    </cofactor>
</comment>
<feature type="transmembrane region" description="Helical" evidence="10">
    <location>
        <begin position="739"/>
        <end position="759"/>
    </location>
</feature>
<keyword evidence="10" id="KW-0812">Transmembrane</keyword>
<evidence type="ECO:0000313" key="14">
    <source>
        <dbReference type="Proteomes" id="UP001487740"/>
    </source>
</evidence>
<protein>
    <submittedName>
        <fullName evidence="13">Uncharacterized protein</fullName>
    </submittedName>
</protein>
<dbReference type="SUPFAM" id="SSF56436">
    <property type="entry name" value="C-type lectin-like"/>
    <property type="match status" value="1"/>
</dbReference>
<dbReference type="PROSITE" id="PS50041">
    <property type="entry name" value="C_TYPE_LECTIN_2"/>
    <property type="match status" value="1"/>
</dbReference>
<evidence type="ECO:0000256" key="6">
    <source>
        <dbReference type="ARBA" id="ARBA00023157"/>
    </source>
</evidence>
<dbReference type="Pfam" id="PF00057">
    <property type="entry name" value="Ldl_recept_a"/>
    <property type="match status" value="1"/>
</dbReference>
<dbReference type="CDD" id="cd00112">
    <property type="entry name" value="LDLa"/>
    <property type="match status" value="1"/>
</dbReference>
<dbReference type="GO" id="GO:0046872">
    <property type="term" value="F:metal ion binding"/>
    <property type="evidence" value="ECO:0007669"/>
    <property type="project" value="UniProtKB-KW"/>
</dbReference>
<feature type="disulfide bond" evidence="8">
    <location>
        <begin position="462"/>
        <end position="480"/>
    </location>
</feature>
<dbReference type="InterPro" id="IPR001759">
    <property type="entry name" value="PTX_dom"/>
</dbReference>
<accession>A0AAW0TXI6</accession>
<dbReference type="Pfam" id="PF02931">
    <property type="entry name" value="Neur_chan_LBD"/>
    <property type="match status" value="1"/>
</dbReference>
<evidence type="ECO:0000256" key="1">
    <source>
        <dbReference type="ARBA" id="ARBA00001913"/>
    </source>
</evidence>
<dbReference type="PANTHER" id="PTHR19277">
    <property type="entry name" value="PENTRAXIN"/>
    <property type="match status" value="1"/>
</dbReference>
<evidence type="ECO:0000256" key="9">
    <source>
        <dbReference type="PROSITE-ProRule" id="PRU01172"/>
    </source>
</evidence>
<dbReference type="InterPro" id="IPR023415">
    <property type="entry name" value="LDLR_class-A_CS"/>
</dbReference>
<dbReference type="InterPro" id="IPR001304">
    <property type="entry name" value="C-type_lectin-like"/>
</dbReference>
<dbReference type="InterPro" id="IPR036734">
    <property type="entry name" value="Neur_chan_lig-bd_sf"/>
</dbReference>
<reference evidence="13 14" key="1">
    <citation type="submission" date="2023-03" db="EMBL/GenBank/DDBJ databases">
        <title>High-quality genome of Scylla paramamosain provides insights in environmental adaptation.</title>
        <authorList>
            <person name="Zhang L."/>
        </authorList>
    </citation>
    <scope>NUCLEOTIDE SEQUENCE [LARGE SCALE GENOMIC DNA]</scope>
    <source>
        <strain evidence="13">LZ_2023a</strain>
        <tissue evidence="13">Muscle</tissue>
    </source>
</reference>
<evidence type="ECO:0000256" key="5">
    <source>
        <dbReference type="ARBA" id="ARBA00023136"/>
    </source>
</evidence>
<dbReference type="SUPFAM" id="SSF90112">
    <property type="entry name" value="Neurotransmitter-gated ion-channel transmembrane pore"/>
    <property type="match status" value="1"/>
</dbReference>
<dbReference type="PROSITE" id="PS01209">
    <property type="entry name" value="LDLRA_1"/>
    <property type="match status" value="1"/>
</dbReference>
<dbReference type="Gene3D" id="2.70.170.10">
    <property type="entry name" value="Neurotransmitter-gated ion-channel ligand-binding domain"/>
    <property type="match status" value="1"/>
</dbReference>
<dbReference type="PROSITE" id="PS00236">
    <property type="entry name" value="NEUROTR_ION_CHANNEL"/>
    <property type="match status" value="1"/>
</dbReference>
<dbReference type="InterPro" id="IPR018000">
    <property type="entry name" value="Neurotransmitter_ion_chnl_CS"/>
</dbReference>
<dbReference type="PROSITE" id="PS51828">
    <property type="entry name" value="PTX_2"/>
    <property type="match status" value="1"/>
</dbReference>
<dbReference type="SUPFAM" id="SSF63712">
    <property type="entry name" value="Nicotinic receptor ligand binding domain-like"/>
    <property type="match status" value="1"/>
</dbReference>
<proteinExistence type="predicted"/>
<dbReference type="Proteomes" id="UP001487740">
    <property type="component" value="Unassembled WGS sequence"/>
</dbReference>
<name>A0AAW0TXI6_SCYPA</name>
<evidence type="ECO:0000256" key="10">
    <source>
        <dbReference type="SAM" id="Phobius"/>
    </source>
</evidence>
<evidence type="ECO:0000256" key="8">
    <source>
        <dbReference type="PROSITE-ProRule" id="PRU00124"/>
    </source>
</evidence>
<dbReference type="InterPro" id="IPR006202">
    <property type="entry name" value="Neur_chan_lig-bd"/>
</dbReference>
<keyword evidence="4" id="KW-0106">Calcium</keyword>
<dbReference type="Gene3D" id="3.10.100.10">
    <property type="entry name" value="Mannose-Binding Protein A, subunit A"/>
    <property type="match status" value="1"/>
</dbReference>
<keyword evidence="14" id="KW-1185">Reference proteome</keyword>
<dbReference type="InterPro" id="IPR051360">
    <property type="entry name" value="Neuronal_Pentraxin_Related"/>
</dbReference>
<dbReference type="SMART" id="SM00159">
    <property type="entry name" value="PTX"/>
    <property type="match status" value="1"/>
</dbReference>
<evidence type="ECO:0000256" key="2">
    <source>
        <dbReference type="ARBA" id="ARBA00004141"/>
    </source>
</evidence>
<comment type="caution">
    <text evidence="13">The sequence shown here is derived from an EMBL/GenBank/DDBJ whole genome shotgun (WGS) entry which is preliminary data.</text>
</comment>
<dbReference type="SMART" id="SM00192">
    <property type="entry name" value="LDLa"/>
    <property type="match status" value="1"/>
</dbReference>
<dbReference type="SUPFAM" id="SSF57424">
    <property type="entry name" value="LDL receptor-like module"/>
    <property type="match status" value="1"/>
</dbReference>
<comment type="caution">
    <text evidence="9">Lacks conserved residue(s) required for the propagation of feature annotation.</text>
</comment>
<dbReference type="PROSITE" id="PS50068">
    <property type="entry name" value="LDLRA_2"/>
    <property type="match status" value="1"/>
</dbReference>
<comment type="subcellular location">
    <subcellularLocation>
        <location evidence="2">Membrane</location>
        <topology evidence="2">Multi-pass membrane protein</topology>
    </subcellularLocation>
</comment>
<dbReference type="EMBL" id="JARAKH010000023">
    <property type="protein sequence ID" value="KAK8391991.1"/>
    <property type="molecule type" value="Genomic_DNA"/>
</dbReference>
<dbReference type="InterPro" id="IPR036719">
    <property type="entry name" value="Neuro-gated_channel_TM_sf"/>
</dbReference>
<dbReference type="InterPro" id="IPR038050">
    <property type="entry name" value="Neuro_actylchol_rec"/>
</dbReference>
<dbReference type="Gene3D" id="1.20.58.390">
    <property type="entry name" value="Neurotransmitter-gated ion-channel transmembrane domain"/>
    <property type="match status" value="1"/>
</dbReference>
<feature type="domain" description="Pentraxin (PTX)" evidence="12">
    <location>
        <begin position="19"/>
        <end position="231"/>
    </location>
</feature>
<keyword evidence="5 10" id="KW-0472">Membrane</keyword>
<feature type="disulfide bond" evidence="8">
    <location>
        <begin position="474"/>
        <end position="489"/>
    </location>
</feature>
<sequence>MAARPGEEGVDTVKVFAMQLDMWAPPKDDVLIRYNLTDHFKEGDVSEFPEVTVCLRARPVVLMSYESHISIATSDQDNDVLHMYRRGEHHGFYYNGVRQYGFLNMTNDIGLHEWSHYCHNFHHGEYRAYIHGELAASGPFSVPHKVPLPVKGIITIGQEQDLLAGGYDTDQSFRGHIAQVNIWNRSLTPEEVRVQAGCAKSPIGNIFSTDREAVELLGGATVELVEHSYFCRKDVEYVIFPEARYMAESRLTCNRIGYEVYTPLNRADNIVLHQESLRFAENCLSNYHLWIGVTDQEEEDVWRKFTDNSIAETQFELNEPNGGTGENCMLMFLPNGLWVDTSCVIKWPACVPCEVDRTSPLRLRGFCFSNEAETFYEVLGYRGEKPYLHGYYGFMVYRSSNYSWEMFDTTVGEVVGILDVPSKDSYPIGRHTWTLRRSMCNYLIGSRIPLSFSICDNDEFTCANGDCIPKERRCNAKDDCSDLSDEEDCQFIVLPKGYRSERPPDNETEGLAINLASVVRVLRFMEISDIRRVINVEFTVEITWNEPRPKYYNLGDTLEWNKLSETDRGKLWTVKLQFPNVYDGNIKLLSEDLYLNKIAGPMPPDYNNVRMDTVYHGKSAMMVQRLHYSGIFACTFDVFYYPFDSQHCFLQLQLSVRRELVKFSEDRAQVEYLEDPKLPAYILKGIFITVLESGSNETRYSMLNVEFVLARRWKMIVLTVYLPTAMLQLVGYTTLFVNVALMDVRMAVSLTTLLVLYTLFSNTSDALPTTAYVKLIDVWFFFCIFLLFFIIVIHTVVEHMVNLSENKNFTQVLPFDPRRTMEKSMRPSSPEAERLLFACRYILVPGIIFLFNIIYWGLVFSETF</sequence>
<evidence type="ECO:0000256" key="7">
    <source>
        <dbReference type="ARBA" id="ARBA00023180"/>
    </source>
</evidence>
<keyword evidence="6 8" id="KW-1015">Disulfide bond</keyword>
<keyword evidence="3" id="KW-0479">Metal-binding</keyword>
<dbReference type="InterPro" id="IPR002172">
    <property type="entry name" value="LDrepeatLR_classA_rpt"/>
</dbReference>
<feature type="domain" description="C-type lectin" evidence="11">
    <location>
        <begin position="237"/>
        <end position="343"/>
    </location>
</feature>
<dbReference type="Gene3D" id="2.60.120.200">
    <property type="match status" value="1"/>
</dbReference>
<dbReference type="Pfam" id="PF00354">
    <property type="entry name" value="Pentaxin"/>
    <property type="match status" value="1"/>
</dbReference>
<dbReference type="Pfam" id="PF00059">
    <property type="entry name" value="Lectin_C"/>
    <property type="match status" value="1"/>
</dbReference>